<keyword evidence="2 3" id="KW-0802">TPR repeat</keyword>
<dbReference type="Pfam" id="PF13181">
    <property type="entry name" value="TPR_8"/>
    <property type="match status" value="1"/>
</dbReference>
<evidence type="ECO:0000313" key="5">
    <source>
        <dbReference type="Proteomes" id="UP000426027"/>
    </source>
</evidence>
<sequence length="203" mass="23689">MSIKPIFSLIIFLLFCTSCKQTNEQLLDKALSSSKQKKYDKAIETYTKVINRNNKLQLAYYNRGFDYLATKQYDKALWDFNKVMALQSHGDFIITYNQNSPFADEEARAQIPYNDALYQRAQVKYFMDSLKSSFIDFQTLVDNNYEEKSNCLLWQGTIYVRSGKTEKACTYFDNAKQVALTDDDRNEATEMIKTYCGQTNNNR</sequence>
<dbReference type="PROSITE" id="PS50005">
    <property type="entry name" value="TPR"/>
    <property type="match status" value="1"/>
</dbReference>
<proteinExistence type="predicted"/>
<dbReference type="KEGG" id="fls:GLV81_06575"/>
<dbReference type="InterPro" id="IPR050498">
    <property type="entry name" value="Ycf3"/>
</dbReference>
<reference evidence="4 5" key="1">
    <citation type="submission" date="2019-11" db="EMBL/GenBank/DDBJ databases">
        <authorList>
            <person name="Im W.T."/>
        </authorList>
    </citation>
    <scope>NUCLEOTIDE SEQUENCE [LARGE SCALE GENOMIC DNA]</scope>
    <source>
        <strain evidence="4 5">SB-02</strain>
    </source>
</reference>
<dbReference type="PANTHER" id="PTHR44858:SF1">
    <property type="entry name" value="UDP-N-ACETYLGLUCOSAMINE--PEPTIDE N-ACETYLGLUCOSAMINYLTRANSFERASE SPINDLY-RELATED"/>
    <property type="match status" value="1"/>
</dbReference>
<dbReference type="EMBL" id="CP046566">
    <property type="protein sequence ID" value="QGW27803.1"/>
    <property type="molecule type" value="Genomic_DNA"/>
</dbReference>
<dbReference type="Pfam" id="PF13174">
    <property type="entry name" value="TPR_6"/>
    <property type="match status" value="1"/>
</dbReference>
<evidence type="ECO:0000256" key="1">
    <source>
        <dbReference type="ARBA" id="ARBA00022737"/>
    </source>
</evidence>
<organism evidence="4 5">
    <name type="scientific">Phnomibacter ginsenosidimutans</name>
    <dbReference type="NCBI Taxonomy" id="2676868"/>
    <lineage>
        <taxon>Bacteria</taxon>
        <taxon>Pseudomonadati</taxon>
        <taxon>Bacteroidota</taxon>
        <taxon>Chitinophagia</taxon>
        <taxon>Chitinophagales</taxon>
        <taxon>Chitinophagaceae</taxon>
        <taxon>Phnomibacter</taxon>
    </lineage>
</organism>
<dbReference type="PANTHER" id="PTHR44858">
    <property type="entry name" value="TETRATRICOPEPTIDE REPEAT PROTEIN 6"/>
    <property type="match status" value="1"/>
</dbReference>
<evidence type="ECO:0000256" key="3">
    <source>
        <dbReference type="PROSITE-ProRule" id="PRU00339"/>
    </source>
</evidence>
<name>A0A6I6G8L2_9BACT</name>
<dbReference type="SUPFAM" id="SSF48452">
    <property type="entry name" value="TPR-like"/>
    <property type="match status" value="1"/>
</dbReference>
<gene>
    <name evidence="4" type="ORF">GLV81_06575</name>
</gene>
<evidence type="ECO:0000313" key="4">
    <source>
        <dbReference type="EMBL" id="QGW27803.1"/>
    </source>
</evidence>
<dbReference type="Gene3D" id="1.25.40.10">
    <property type="entry name" value="Tetratricopeptide repeat domain"/>
    <property type="match status" value="2"/>
</dbReference>
<keyword evidence="5" id="KW-1185">Reference proteome</keyword>
<dbReference type="InterPro" id="IPR011990">
    <property type="entry name" value="TPR-like_helical_dom_sf"/>
</dbReference>
<dbReference type="AlphaFoldDB" id="A0A6I6G8L2"/>
<accession>A0A6I6G8L2</accession>
<evidence type="ECO:0000256" key="2">
    <source>
        <dbReference type="ARBA" id="ARBA00022803"/>
    </source>
</evidence>
<dbReference type="InterPro" id="IPR019734">
    <property type="entry name" value="TPR_rpt"/>
</dbReference>
<feature type="repeat" description="TPR" evidence="3">
    <location>
        <begin position="57"/>
        <end position="90"/>
    </location>
</feature>
<keyword evidence="1" id="KW-0677">Repeat</keyword>
<dbReference type="SMART" id="SM00028">
    <property type="entry name" value="TPR"/>
    <property type="match status" value="3"/>
</dbReference>
<protein>
    <submittedName>
        <fullName evidence="4">Tetratricopeptide repeat protein</fullName>
    </submittedName>
</protein>
<dbReference type="Proteomes" id="UP000426027">
    <property type="component" value="Chromosome"/>
</dbReference>